<evidence type="ECO:0000256" key="11">
    <source>
        <dbReference type="ARBA" id="ARBA00023163"/>
    </source>
</evidence>
<evidence type="ECO:0000256" key="14">
    <source>
        <dbReference type="SAM" id="MobiDB-lite"/>
    </source>
</evidence>
<feature type="compositionally biased region" description="Low complexity" evidence="14">
    <location>
        <begin position="108"/>
        <end position="121"/>
    </location>
</feature>
<dbReference type="InterPro" id="IPR036638">
    <property type="entry name" value="HLH_DNA-bd_sf"/>
</dbReference>
<dbReference type="SMART" id="SM00353">
    <property type="entry name" value="HLH"/>
    <property type="match status" value="1"/>
</dbReference>
<dbReference type="GO" id="GO:0005634">
    <property type="term" value="C:nucleus"/>
    <property type="evidence" value="ECO:0007669"/>
    <property type="project" value="UniProtKB-SubCell"/>
</dbReference>
<keyword evidence="6" id="KW-0630">Potassium</keyword>
<comment type="subcellular location">
    <subcellularLocation>
        <location evidence="2">Membrane</location>
        <topology evidence="2">Multi-pass membrane protein</topology>
    </subcellularLocation>
    <subcellularLocation>
        <location evidence="1">Nucleus</location>
    </subcellularLocation>
</comment>
<dbReference type="EMBL" id="JAAARO010000022">
    <property type="protein sequence ID" value="KAF5727478.1"/>
    <property type="molecule type" value="Genomic_DNA"/>
</dbReference>
<keyword evidence="5 15" id="KW-0812">Transmembrane</keyword>
<evidence type="ECO:0000256" key="2">
    <source>
        <dbReference type="ARBA" id="ARBA00004141"/>
    </source>
</evidence>
<keyword evidence="8" id="KW-0805">Transcription regulation</keyword>
<feature type="transmembrane region" description="Helical" evidence="15">
    <location>
        <begin position="339"/>
        <end position="358"/>
    </location>
</feature>
<dbReference type="AlphaFoldDB" id="A0A7J7C058"/>
<evidence type="ECO:0000313" key="17">
    <source>
        <dbReference type="EMBL" id="KAF5727478.1"/>
    </source>
</evidence>
<feature type="compositionally biased region" description="Basic and acidic residues" evidence="14">
    <location>
        <begin position="122"/>
        <end position="135"/>
    </location>
</feature>
<feature type="transmembrane region" description="Helical" evidence="15">
    <location>
        <begin position="365"/>
        <end position="383"/>
    </location>
</feature>
<dbReference type="PANTHER" id="PTHR32468:SF134">
    <property type="entry name" value="CATION_H+ EXCHANGER DOMAIN-CONTAINING PROTEIN"/>
    <property type="match status" value="1"/>
</dbReference>
<feature type="transmembrane region" description="Helical" evidence="15">
    <location>
        <begin position="403"/>
        <end position="421"/>
    </location>
</feature>
<keyword evidence="18" id="KW-1185">Reference proteome</keyword>
<dbReference type="InterPro" id="IPR011598">
    <property type="entry name" value="bHLH_dom"/>
</dbReference>
<keyword evidence="3" id="KW-0813">Transport</keyword>
<dbReference type="InterPro" id="IPR038770">
    <property type="entry name" value="Na+/solute_symporter_sf"/>
</dbReference>
<dbReference type="Pfam" id="PF23256">
    <property type="entry name" value="CHX17_2nd"/>
    <property type="match status" value="1"/>
</dbReference>
<dbReference type="GO" id="GO:0015297">
    <property type="term" value="F:antiporter activity"/>
    <property type="evidence" value="ECO:0007669"/>
    <property type="project" value="InterPro"/>
</dbReference>
<feature type="domain" description="BHLH" evidence="16">
    <location>
        <begin position="124"/>
        <end position="173"/>
    </location>
</feature>
<dbReference type="Proteomes" id="UP000593562">
    <property type="component" value="Unassembled WGS sequence"/>
</dbReference>
<evidence type="ECO:0000313" key="18">
    <source>
        <dbReference type="Proteomes" id="UP000593562"/>
    </source>
</evidence>
<keyword evidence="9" id="KW-0406">Ion transport</keyword>
<comment type="similarity">
    <text evidence="13">Belongs to the monovalent cation:proton antiporter 2 (CPA2) transporter (TC 2.A.37) family. CHX (TC 2.A.37.4) subfamily.</text>
</comment>
<dbReference type="PROSITE" id="PS50888">
    <property type="entry name" value="BHLH"/>
    <property type="match status" value="1"/>
</dbReference>
<evidence type="ECO:0000256" key="1">
    <source>
        <dbReference type="ARBA" id="ARBA00004123"/>
    </source>
</evidence>
<proteinExistence type="inferred from homology"/>
<dbReference type="InterPro" id="IPR057290">
    <property type="entry name" value="CHX17_C"/>
</dbReference>
<feature type="region of interest" description="Disordered" evidence="14">
    <location>
        <begin position="90"/>
        <end position="135"/>
    </location>
</feature>
<evidence type="ECO:0000256" key="7">
    <source>
        <dbReference type="ARBA" id="ARBA00022989"/>
    </source>
</evidence>
<dbReference type="GO" id="GO:1902600">
    <property type="term" value="P:proton transmembrane transport"/>
    <property type="evidence" value="ECO:0007669"/>
    <property type="project" value="InterPro"/>
</dbReference>
<keyword evidence="7 15" id="KW-1133">Transmembrane helix</keyword>
<feature type="transmembrane region" description="Helical" evidence="15">
    <location>
        <begin position="621"/>
        <end position="640"/>
    </location>
</feature>
<sequence length="1099" mass="121576">MDNLDASVVNPFLHIDQFIIDLIRGENENQLINGGYDCDLIHGLLVDNNNQFGPTPEEMLTDYNANNSTPLVLDPCDIALINNAFPNFDGDANGEVGNDEEEEEEDSSTTTTTTTATNTGNRKADRSRTLISERRRRGSMKEKLYQLRTLVPNITKMDKASIIGDAALYVQELQMQAKKLKYEIAGLEASLTGLGKHQATINEKPKKIRIAQNNNQFCNKILQMEVFQVEERGFYMKLVCNKGEGVAVSLYRALESLTSFLVQSSNLFSASESFILTFTLTLSAIMAGHPHHPQSYSFIDIDAQYTNGSIRKCITIPPAIYSAGLFQKNATAGILSHPLPLLELQLIVIFMVTVLIHFMLKRIGIPVFVSQLLTGIILGPTALGRDDFVEKKLFRQEGQEALGMISAFGYMMYLFIMGVKMDPTMVLRTGKKALGIGFVAVSLPLAATVIAHMAMGDAGVPKEMRPDQFMVIAMQSMSTFPVVATLLVDCKALNSELGRLALSASLVSNMFAVSIMFCITTVSTYANGAREAAGNTIAIVLFIIVAVFLIRPAMFWMIRHTPEDRPVKNTYIQIILVVVFASAIYTNSFDQLVLFGPSILGLTIPEGPPIGTQLIDKFESFIVGVFMPIYVTTAGMRVDLKSLLNHFHHMKHSLVLVIVAAISKFVGVLIPSYLSHMPIRDTITIATIMSYNGVVILASYTYSKDNNALSGDTFSFVAVCNIFNSIIVSLLMKILYDPSRKYAGYQKRNIMHVKPNSELRIVSCIHKPEDVAATIRLLDVSYATQESPIGVYVLHLIELGHRSTPLFISHQTKRVVDVHPYSQNVILAFSQYERDNWGFVSANTFTAMSPTDLMHEDITTLALNRATSLILLPFHRKWSIDGIVSSEDNLIRTLNCRVLERSPCSIGILVDRPQVRKGNNGLVQLMRRASSNSSGHLFRSASSMPPTEETSYSVGMIFFGGNDDREALTLAKRMAKDASVNLTVTRFLPEEGTTIMSTESVRDNEVLKDVKQNNVGDGYVIYVEEVVKDGPETALIIREMAGDYDLIIVGRRHGIECPQTSGLAEWSEFSELGVIGDLLASPDFSTRVSVLIIQQQICK</sequence>
<evidence type="ECO:0000256" key="10">
    <source>
        <dbReference type="ARBA" id="ARBA00023136"/>
    </source>
</evidence>
<feature type="compositionally biased region" description="Acidic residues" evidence="14">
    <location>
        <begin position="97"/>
        <end position="107"/>
    </location>
</feature>
<feature type="transmembrane region" description="Helical" evidence="15">
    <location>
        <begin position="714"/>
        <end position="736"/>
    </location>
</feature>
<name>A0A7J7C058_TRIWF</name>
<keyword evidence="4" id="KW-0633">Potassium transport</keyword>
<feature type="transmembrane region" description="Helical" evidence="15">
    <location>
        <begin position="652"/>
        <end position="670"/>
    </location>
</feature>
<dbReference type="Pfam" id="PF00999">
    <property type="entry name" value="Na_H_Exchanger"/>
    <property type="match status" value="1"/>
</dbReference>
<evidence type="ECO:0000256" key="5">
    <source>
        <dbReference type="ARBA" id="ARBA00022692"/>
    </source>
</evidence>
<evidence type="ECO:0000256" key="12">
    <source>
        <dbReference type="ARBA" id="ARBA00023242"/>
    </source>
</evidence>
<evidence type="ECO:0000256" key="13">
    <source>
        <dbReference type="ARBA" id="ARBA00038341"/>
    </source>
</evidence>
<gene>
    <name evidence="17" type="ORF">HS088_TW22G01171</name>
</gene>
<dbReference type="GO" id="GO:0006813">
    <property type="term" value="P:potassium ion transport"/>
    <property type="evidence" value="ECO:0007669"/>
    <property type="project" value="UniProtKB-KW"/>
</dbReference>
<dbReference type="SUPFAM" id="SSF47459">
    <property type="entry name" value="HLH, helix-loop-helix DNA-binding domain"/>
    <property type="match status" value="1"/>
</dbReference>
<dbReference type="Pfam" id="PF23259">
    <property type="entry name" value="CHX17_C"/>
    <property type="match status" value="1"/>
</dbReference>
<keyword evidence="11" id="KW-0804">Transcription</keyword>
<evidence type="ECO:0000256" key="4">
    <source>
        <dbReference type="ARBA" id="ARBA00022538"/>
    </source>
</evidence>
<dbReference type="InterPro" id="IPR057291">
    <property type="entry name" value="CHX17_2nd"/>
</dbReference>
<protein>
    <submittedName>
        <fullName evidence="17">Putative monovalent cation:proton antiporter</fullName>
    </submittedName>
</protein>
<reference evidence="17 18" key="1">
    <citation type="journal article" date="2020" name="Nat. Commun.">
        <title>Genome of Tripterygium wilfordii and identification of cytochrome P450 involved in triptolide biosynthesis.</title>
        <authorList>
            <person name="Tu L."/>
            <person name="Su P."/>
            <person name="Zhang Z."/>
            <person name="Gao L."/>
            <person name="Wang J."/>
            <person name="Hu T."/>
            <person name="Zhou J."/>
            <person name="Zhang Y."/>
            <person name="Zhao Y."/>
            <person name="Liu Y."/>
            <person name="Song Y."/>
            <person name="Tong Y."/>
            <person name="Lu Y."/>
            <person name="Yang J."/>
            <person name="Xu C."/>
            <person name="Jia M."/>
            <person name="Peters R.J."/>
            <person name="Huang L."/>
            <person name="Gao W."/>
        </authorList>
    </citation>
    <scope>NUCLEOTIDE SEQUENCE [LARGE SCALE GENOMIC DNA]</scope>
    <source>
        <strain evidence="18">cv. XIE 37</strain>
        <tissue evidence="17">Leaf</tissue>
    </source>
</reference>
<evidence type="ECO:0000256" key="8">
    <source>
        <dbReference type="ARBA" id="ARBA00023015"/>
    </source>
</evidence>
<comment type="caution">
    <text evidence="17">The sequence shown here is derived from an EMBL/GenBank/DDBJ whole genome shotgun (WGS) entry which is preliminary data.</text>
</comment>
<evidence type="ECO:0000256" key="6">
    <source>
        <dbReference type="ARBA" id="ARBA00022958"/>
    </source>
</evidence>
<feature type="transmembrane region" description="Helical" evidence="15">
    <location>
        <begin position="570"/>
        <end position="588"/>
    </location>
</feature>
<evidence type="ECO:0000259" key="16">
    <source>
        <dbReference type="PROSITE" id="PS50888"/>
    </source>
</evidence>
<evidence type="ECO:0000256" key="15">
    <source>
        <dbReference type="SAM" id="Phobius"/>
    </source>
</evidence>
<keyword evidence="12" id="KW-0539">Nucleus</keyword>
<dbReference type="InterPro" id="IPR006153">
    <property type="entry name" value="Cation/H_exchanger_TM"/>
</dbReference>
<feature type="transmembrane region" description="Helical" evidence="15">
    <location>
        <begin position="468"/>
        <end position="488"/>
    </location>
</feature>
<feature type="transmembrane region" description="Helical" evidence="15">
    <location>
        <begin position="682"/>
        <end position="702"/>
    </location>
</feature>
<dbReference type="Gene3D" id="4.10.280.10">
    <property type="entry name" value="Helix-loop-helix DNA-binding domain"/>
    <property type="match status" value="1"/>
</dbReference>
<dbReference type="PANTHER" id="PTHR32468">
    <property type="entry name" value="CATION/H + ANTIPORTER"/>
    <property type="match status" value="1"/>
</dbReference>
<dbReference type="GO" id="GO:0016020">
    <property type="term" value="C:membrane"/>
    <property type="evidence" value="ECO:0007669"/>
    <property type="project" value="UniProtKB-SubCell"/>
</dbReference>
<accession>A0A7J7C058</accession>
<dbReference type="InterPro" id="IPR050794">
    <property type="entry name" value="CPA2_transporter"/>
</dbReference>
<evidence type="ECO:0000256" key="9">
    <source>
        <dbReference type="ARBA" id="ARBA00023065"/>
    </source>
</evidence>
<feature type="transmembrane region" description="Helical" evidence="15">
    <location>
        <begin position="433"/>
        <end position="456"/>
    </location>
</feature>
<feature type="transmembrane region" description="Helical" evidence="15">
    <location>
        <begin position="537"/>
        <end position="558"/>
    </location>
</feature>
<feature type="transmembrane region" description="Helical" evidence="15">
    <location>
        <begin position="500"/>
        <end position="525"/>
    </location>
</feature>
<dbReference type="GO" id="GO:0006885">
    <property type="term" value="P:regulation of pH"/>
    <property type="evidence" value="ECO:0007669"/>
    <property type="project" value="TreeGrafter"/>
</dbReference>
<dbReference type="Pfam" id="PF00010">
    <property type="entry name" value="HLH"/>
    <property type="match status" value="1"/>
</dbReference>
<organism evidence="17 18">
    <name type="scientific">Tripterygium wilfordii</name>
    <name type="common">Thunder God vine</name>
    <dbReference type="NCBI Taxonomy" id="458696"/>
    <lineage>
        <taxon>Eukaryota</taxon>
        <taxon>Viridiplantae</taxon>
        <taxon>Streptophyta</taxon>
        <taxon>Embryophyta</taxon>
        <taxon>Tracheophyta</taxon>
        <taxon>Spermatophyta</taxon>
        <taxon>Magnoliopsida</taxon>
        <taxon>eudicotyledons</taxon>
        <taxon>Gunneridae</taxon>
        <taxon>Pentapetalae</taxon>
        <taxon>rosids</taxon>
        <taxon>fabids</taxon>
        <taxon>Celastrales</taxon>
        <taxon>Celastraceae</taxon>
        <taxon>Tripterygium</taxon>
    </lineage>
</organism>
<dbReference type="InParanoid" id="A0A7J7C058"/>
<keyword evidence="10 15" id="KW-0472">Membrane</keyword>
<evidence type="ECO:0000256" key="3">
    <source>
        <dbReference type="ARBA" id="ARBA00022448"/>
    </source>
</evidence>
<dbReference type="GO" id="GO:0046983">
    <property type="term" value="F:protein dimerization activity"/>
    <property type="evidence" value="ECO:0007669"/>
    <property type="project" value="InterPro"/>
</dbReference>
<dbReference type="GO" id="GO:0012505">
    <property type="term" value="C:endomembrane system"/>
    <property type="evidence" value="ECO:0007669"/>
    <property type="project" value="TreeGrafter"/>
</dbReference>
<dbReference type="Gene3D" id="1.20.1530.20">
    <property type="match status" value="1"/>
</dbReference>